<proteinExistence type="predicted"/>
<sequence>MHELDGDGSGGYEFSLHDDHIINKLLRGTPALSIAIEKNKVFTLKVYDFSFSEDAAPERIYKETLPGNIGLGSLVSELLPYTQLEFDEAEEWFYTDDKYGEVEVTGLGVPLEDIPDQHISAIFIVSK</sequence>
<dbReference type="Proteomes" id="UP000050381">
    <property type="component" value="Unassembled WGS sequence"/>
</dbReference>
<protein>
    <submittedName>
        <fullName evidence="1">Uncharacterized protein</fullName>
    </submittedName>
</protein>
<evidence type="ECO:0000313" key="2">
    <source>
        <dbReference type="Proteomes" id="UP000050381"/>
    </source>
</evidence>
<reference evidence="1 2" key="1">
    <citation type="submission" date="2015-09" db="EMBL/GenBank/DDBJ databases">
        <title>Genome announcement of multiple Pseudomonas syringae strains.</title>
        <authorList>
            <person name="Thakur S."/>
            <person name="Wang P.W."/>
            <person name="Gong Y."/>
            <person name="Weir B.S."/>
            <person name="Guttman D.S."/>
        </authorList>
    </citation>
    <scope>NUCLEOTIDE SEQUENCE [LARGE SCALE GENOMIC DNA]</scope>
    <source>
        <strain evidence="1 2">ICMP9419</strain>
    </source>
</reference>
<organism evidence="1 2">
    <name type="scientific">Pseudomonas syringae pv. castaneae</name>
    <dbReference type="NCBI Taxonomy" id="264450"/>
    <lineage>
        <taxon>Bacteria</taxon>
        <taxon>Pseudomonadati</taxon>
        <taxon>Pseudomonadota</taxon>
        <taxon>Gammaproteobacteria</taxon>
        <taxon>Pseudomonadales</taxon>
        <taxon>Pseudomonadaceae</taxon>
        <taxon>Pseudomonas</taxon>
        <taxon>Pseudomonas syringae</taxon>
    </lineage>
</organism>
<gene>
    <name evidence="1" type="ORF">ALO79_04422</name>
</gene>
<dbReference type="EMBL" id="LJQD01000032">
    <property type="protein sequence ID" value="KPX00045.1"/>
    <property type="molecule type" value="Genomic_DNA"/>
</dbReference>
<accession>A0A0P9N537</accession>
<dbReference type="AlphaFoldDB" id="A0A0P9N537"/>
<dbReference type="PATRIC" id="fig|264450.4.peg.5276"/>
<name>A0A0P9N537_PSESX</name>
<evidence type="ECO:0000313" key="1">
    <source>
        <dbReference type="EMBL" id="KPX00045.1"/>
    </source>
</evidence>
<comment type="caution">
    <text evidence="1">The sequence shown here is derived from an EMBL/GenBank/DDBJ whole genome shotgun (WGS) entry which is preliminary data.</text>
</comment>